<protein>
    <recommendedName>
        <fullName evidence="1">YcaO domain-containing protein</fullName>
    </recommendedName>
</protein>
<comment type="caution">
    <text evidence="2">The sequence shown here is derived from an EMBL/GenBank/DDBJ whole genome shotgun (WGS) entry which is preliminary data.</text>
</comment>
<evidence type="ECO:0000313" key="3">
    <source>
        <dbReference type="Proteomes" id="UP000598196"/>
    </source>
</evidence>
<dbReference type="Pfam" id="PF02624">
    <property type="entry name" value="YcaO"/>
    <property type="match status" value="1"/>
</dbReference>
<dbReference type="Proteomes" id="UP000598196">
    <property type="component" value="Unassembled WGS sequence"/>
</dbReference>
<evidence type="ECO:0000259" key="1">
    <source>
        <dbReference type="PROSITE" id="PS51664"/>
    </source>
</evidence>
<gene>
    <name evidence="2" type="ORF">GCM10010991_29540</name>
</gene>
<proteinExistence type="predicted"/>
<evidence type="ECO:0000313" key="2">
    <source>
        <dbReference type="EMBL" id="GGO36130.1"/>
    </source>
</evidence>
<dbReference type="EMBL" id="BMLP01000007">
    <property type="protein sequence ID" value="GGO36130.1"/>
    <property type="molecule type" value="Genomic_DNA"/>
</dbReference>
<keyword evidence="3" id="KW-1185">Reference proteome</keyword>
<dbReference type="PROSITE" id="PS51664">
    <property type="entry name" value="YCAO"/>
    <property type="match status" value="1"/>
</dbReference>
<reference evidence="2 3" key="1">
    <citation type="journal article" date="2014" name="Int. J. Syst. Evol. Microbiol.">
        <title>Complete genome sequence of Corynebacterium casei LMG S-19264T (=DSM 44701T), isolated from a smear-ripened cheese.</title>
        <authorList>
            <consortium name="US DOE Joint Genome Institute (JGI-PGF)"/>
            <person name="Walter F."/>
            <person name="Albersmeier A."/>
            <person name="Kalinowski J."/>
            <person name="Ruckert C."/>
        </authorList>
    </citation>
    <scope>NUCLEOTIDE SEQUENCE [LARGE SCALE GENOMIC DNA]</scope>
    <source>
        <strain evidence="2 3">CGMCC 1.7029</strain>
    </source>
</reference>
<feature type="domain" description="YcaO" evidence="1">
    <location>
        <begin position="1"/>
        <end position="301"/>
    </location>
</feature>
<sequence length="301" mass="31413">MAFARWNGEHPAISDLATGTGPDAASACARALGEMAENLSIGAGSHPQPVPAIGRDGKVIVADSRMLIPAGSADPGSEGVAAGETMAEAKIAALYERIERAAYALWWGGGLAARKAHLPTPLLRQYRQAQTQRRSMLWHLPLMNAVTICLVLTDDGQCGQIAMGTAAHSDPHRAADAALREALQAEIAWLAPPHHPDVVHRDAMHAALRSRLPVLLGAGRTVVDRGGDGDPLLRIEAELVGRGLDWGYADLTAAGIGVPVVRCVIPGWPLARPILMSPNRADGAAVTQSLASFAYAAAVGG</sequence>
<dbReference type="PANTHER" id="PTHR37809:SF1">
    <property type="entry name" value="RIBOSOMAL PROTEIN S12 METHYLTHIOTRANSFERASE ACCESSORY FACTOR YCAO"/>
    <property type="match status" value="1"/>
</dbReference>
<dbReference type="Gene3D" id="3.30.1330.230">
    <property type="match status" value="1"/>
</dbReference>
<dbReference type="AlphaFoldDB" id="A0A918DDF2"/>
<name>A0A918DDF2_9RHOB</name>
<dbReference type="InterPro" id="IPR003776">
    <property type="entry name" value="YcaO-like_dom"/>
</dbReference>
<accession>A0A918DDF2</accession>
<dbReference type="PANTHER" id="PTHR37809">
    <property type="entry name" value="RIBOSOMAL PROTEIN S12 METHYLTHIOTRANSFERASE ACCESSORY FACTOR YCAO"/>
    <property type="match status" value="1"/>
</dbReference>
<organism evidence="2 3">
    <name type="scientific">Gemmobacter aquaticus</name>
    <dbReference type="NCBI Taxonomy" id="490185"/>
    <lineage>
        <taxon>Bacteria</taxon>
        <taxon>Pseudomonadati</taxon>
        <taxon>Pseudomonadota</taxon>
        <taxon>Alphaproteobacteria</taxon>
        <taxon>Rhodobacterales</taxon>
        <taxon>Paracoccaceae</taxon>
        <taxon>Gemmobacter</taxon>
    </lineage>
</organism>